<dbReference type="Proteomes" id="UP000298061">
    <property type="component" value="Unassembled WGS sequence"/>
</dbReference>
<protein>
    <submittedName>
        <fullName evidence="2">Uncharacterized protein</fullName>
    </submittedName>
</protein>
<accession>A0A4Z0AAQ2</accession>
<proteinExistence type="predicted"/>
<feature type="region of interest" description="Disordered" evidence="1">
    <location>
        <begin position="61"/>
        <end position="82"/>
    </location>
</feature>
<sequence length="157" mass="17369">MHWTTSLESPRGPVIQLLFNSFDLQVVTHVMFNLESFDEDVCGALKRALTQMPAMRADVMTPESTASDTDHEQDTQPVPLSLPNLTSLTVSEAKFGDITLDHEGKETALGDLLLVVIQKQAMLNTPLHALSISHCEGAEPMLARLRPHVKELHYAEP</sequence>
<evidence type="ECO:0000256" key="1">
    <source>
        <dbReference type="SAM" id="MobiDB-lite"/>
    </source>
</evidence>
<dbReference type="AlphaFoldDB" id="A0A4Z0AAQ2"/>
<evidence type="ECO:0000313" key="3">
    <source>
        <dbReference type="Proteomes" id="UP000298061"/>
    </source>
</evidence>
<reference evidence="2 3" key="1">
    <citation type="submission" date="2019-02" db="EMBL/GenBank/DDBJ databases">
        <title>Genome sequencing of the rare red list fungi Hericium alpestre (H. flagellum).</title>
        <authorList>
            <person name="Buettner E."/>
            <person name="Kellner H."/>
        </authorList>
    </citation>
    <scope>NUCLEOTIDE SEQUENCE [LARGE SCALE GENOMIC DNA]</scope>
    <source>
        <strain evidence="2 3">DSM 108284</strain>
    </source>
</reference>
<organism evidence="2 3">
    <name type="scientific">Hericium alpestre</name>
    <dbReference type="NCBI Taxonomy" id="135208"/>
    <lineage>
        <taxon>Eukaryota</taxon>
        <taxon>Fungi</taxon>
        <taxon>Dikarya</taxon>
        <taxon>Basidiomycota</taxon>
        <taxon>Agaricomycotina</taxon>
        <taxon>Agaricomycetes</taxon>
        <taxon>Russulales</taxon>
        <taxon>Hericiaceae</taxon>
        <taxon>Hericium</taxon>
    </lineage>
</organism>
<evidence type="ECO:0000313" key="2">
    <source>
        <dbReference type="EMBL" id="TFY82608.1"/>
    </source>
</evidence>
<gene>
    <name evidence="2" type="ORF">EWM64_g1394</name>
</gene>
<keyword evidence="3" id="KW-1185">Reference proteome</keyword>
<name>A0A4Z0AAQ2_9AGAM</name>
<dbReference type="EMBL" id="SFCI01000093">
    <property type="protein sequence ID" value="TFY82608.1"/>
    <property type="molecule type" value="Genomic_DNA"/>
</dbReference>
<comment type="caution">
    <text evidence="2">The sequence shown here is derived from an EMBL/GenBank/DDBJ whole genome shotgun (WGS) entry which is preliminary data.</text>
</comment>